<keyword evidence="4" id="KW-0274">FAD</keyword>
<evidence type="ECO:0000256" key="6">
    <source>
        <dbReference type="ARBA" id="ARBA00023284"/>
    </source>
</evidence>
<dbReference type="PANTHER" id="PTHR43429:SF1">
    <property type="entry name" value="NAD(P)H SULFUR OXIDOREDUCTASE (COA-DEPENDENT)"/>
    <property type="match status" value="1"/>
</dbReference>
<dbReference type="Pfam" id="PF07992">
    <property type="entry name" value="Pyr_redox_2"/>
    <property type="match status" value="1"/>
</dbReference>
<dbReference type="InterPro" id="IPR023753">
    <property type="entry name" value="FAD/NAD-binding_dom"/>
</dbReference>
<dbReference type="InterPro" id="IPR016156">
    <property type="entry name" value="FAD/NAD-linked_Rdtase_dimer_sf"/>
</dbReference>
<dbReference type="Gene3D" id="3.40.250.10">
    <property type="entry name" value="Rhodanese-like domain"/>
    <property type="match status" value="1"/>
</dbReference>
<gene>
    <name evidence="8" type="ORF">KCG48_07190</name>
</gene>
<comment type="caution">
    <text evidence="8">The sequence shown here is derived from an EMBL/GenBank/DDBJ whole genome shotgun (WGS) entry which is preliminary data.</text>
</comment>
<dbReference type="SUPFAM" id="SSF51905">
    <property type="entry name" value="FAD/NAD(P)-binding domain"/>
    <property type="match status" value="1"/>
</dbReference>
<evidence type="ECO:0000256" key="4">
    <source>
        <dbReference type="ARBA" id="ARBA00022827"/>
    </source>
</evidence>
<dbReference type="PRINTS" id="PR00411">
    <property type="entry name" value="PNDRDTASEI"/>
</dbReference>
<dbReference type="Gene3D" id="3.50.50.60">
    <property type="entry name" value="FAD/NAD(P)-binding domain"/>
    <property type="match status" value="2"/>
</dbReference>
<evidence type="ECO:0000256" key="1">
    <source>
        <dbReference type="ARBA" id="ARBA00001974"/>
    </source>
</evidence>
<comment type="cofactor">
    <cofactor evidence="1">
        <name>FAD</name>
        <dbReference type="ChEBI" id="CHEBI:57692"/>
    </cofactor>
</comment>
<evidence type="ECO:0000313" key="9">
    <source>
        <dbReference type="Proteomes" id="UP000675379"/>
    </source>
</evidence>
<keyword evidence="9" id="KW-1185">Reference proteome</keyword>
<dbReference type="PRINTS" id="PR00368">
    <property type="entry name" value="FADPNR"/>
</dbReference>
<dbReference type="SUPFAM" id="SSF52821">
    <property type="entry name" value="Rhodanese/Cell cycle control phosphatase"/>
    <property type="match status" value="1"/>
</dbReference>
<proteinExistence type="inferred from homology"/>
<dbReference type="InterPro" id="IPR036188">
    <property type="entry name" value="FAD/NAD-bd_sf"/>
</dbReference>
<dbReference type="InterPro" id="IPR036873">
    <property type="entry name" value="Rhodanese-like_dom_sf"/>
</dbReference>
<dbReference type="RefSeq" id="WP_211800912.1">
    <property type="nucleotide sequence ID" value="NZ_JAGSCS010000007.1"/>
</dbReference>
<dbReference type="InterPro" id="IPR001763">
    <property type="entry name" value="Rhodanese-like_dom"/>
</dbReference>
<dbReference type="GO" id="GO:0016491">
    <property type="term" value="F:oxidoreductase activity"/>
    <property type="evidence" value="ECO:0007669"/>
    <property type="project" value="UniProtKB-KW"/>
</dbReference>
<dbReference type="InterPro" id="IPR050260">
    <property type="entry name" value="FAD-bd_OxRdtase"/>
</dbReference>
<evidence type="ECO:0000256" key="5">
    <source>
        <dbReference type="ARBA" id="ARBA00023002"/>
    </source>
</evidence>
<evidence type="ECO:0000259" key="7">
    <source>
        <dbReference type="PROSITE" id="PS50206"/>
    </source>
</evidence>
<dbReference type="Pfam" id="PF00581">
    <property type="entry name" value="Rhodanese"/>
    <property type="match status" value="1"/>
</dbReference>
<accession>A0A941CNS6</accession>
<organism evidence="8 9">
    <name type="scientific">Proteiniclasticum sediminis</name>
    <dbReference type="NCBI Taxonomy" id="2804028"/>
    <lineage>
        <taxon>Bacteria</taxon>
        <taxon>Bacillati</taxon>
        <taxon>Bacillota</taxon>
        <taxon>Clostridia</taxon>
        <taxon>Eubacteriales</taxon>
        <taxon>Clostridiaceae</taxon>
        <taxon>Proteiniclasticum</taxon>
    </lineage>
</organism>
<keyword evidence="5" id="KW-0560">Oxidoreductase</keyword>
<dbReference type="AlphaFoldDB" id="A0A941CNS6"/>
<evidence type="ECO:0000256" key="3">
    <source>
        <dbReference type="ARBA" id="ARBA00022630"/>
    </source>
</evidence>
<dbReference type="PANTHER" id="PTHR43429">
    <property type="entry name" value="PYRIDINE NUCLEOTIDE-DISULFIDE OXIDOREDUCTASE DOMAIN-CONTAINING"/>
    <property type="match status" value="1"/>
</dbReference>
<comment type="similarity">
    <text evidence="2">Belongs to the class-III pyridine nucleotide-disulfide oxidoreductase family.</text>
</comment>
<evidence type="ECO:0000256" key="2">
    <source>
        <dbReference type="ARBA" id="ARBA00009130"/>
    </source>
</evidence>
<keyword evidence="6" id="KW-0676">Redox-active center</keyword>
<keyword evidence="3" id="KW-0285">Flavoprotein</keyword>
<protein>
    <submittedName>
        <fullName evidence="8">FAD-dependent oxidoreductase</fullName>
    </submittedName>
</protein>
<evidence type="ECO:0000313" key="8">
    <source>
        <dbReference type="EMBL" id="MBR0576125.1"/>
    </source>
</evidence>
<dbReference type="SUPFAM" id="SSF55424">
    <property type="entry name" value="FAD/NAD-linked reductases, dimerisation (C-terminal) domain"/>
    <property type="match status" value="1"/>
</dbReference>
<dbReference type="Pfam" id="PF02852">
    <property type="entry name" value="Pyr_redox_dim"/>
    <property type="match status" value="1"/>
</dbReference>
<reference evidence="8" key="1">
    <citation type="submission" date="2021-04" db="EMBL/GenBank/DDBJ databases">
        <title>Proteiniclasticum sedimins sp. nov., an obligate anaerobic bacterium isolated from anaerobic sludge.</title>
        <authorList>
            <person name="Liu J."/>
        </authorList>
    </citation>
    <scope>NUCLEOTIDE SEQUENCE</scope>
    <source>
        <strain evidence="8">BAD-10</strain>
    </source>
</reference>
<sequence>MRIIIIGAVAAGTSAAAKARRNGESHEIVIYEKDTYISYSGCGMPYYLGGEVENGEELTPRNPEFFKSKYNVDVLTAHEVLSVDPGKQSLQVKNLVTGEVFEDHYDKLILATGAAAAVPPIPGRELAHVFTLRNINDMYRIRAYLDTKSPKQAVIVGTGFIGLELAENFVKQGMNVTLVEMLPQVTPGLDSDMADMVESHLEKKGVLVLTGSTVEEIREKDVRISQDREVKADLVILATGVRPNVALAKTMGVALGSTGAIAVNAHMETSLPGVYACGDCIEQFHVVTGKPVYRPLGSTANKTGRIAGHNATGGDLEFRGVLGTGIFRVFDLTVAQTGLSTTEAEKEGYEVSISHNIKPNKPEYMGGREMVIKSVADKKDGRLLGVQIVGEEGVDKRIDVFATLITFGAKVSDLVHLDLAYAPPFSTTKDPVLYTGMIQENAIYGGRPLMTPEELTKLQAEGKTIQVLDTRVKKQFEAGHVDEAKNLPHSDVRGSLDSLKKDVITVTYCNKGTTGNAVQNILLNEGFKEVYNLSGGHKNFARFREHQKKTKK</sequence>
<dbReference type="InterPro" id="IPR004099">
    <property type="entry name" value="Pyr_nucl-diS_OxRdtase_dimer"/>
</dbReference>
<feature type="domain" description="Rhodanese" evidence="7">
    <location>
        <begin position="461"/>
        <end position="549"/>
    </location>
</feature>
<dbReference type="EMBL" id="JAGSCS010000007">
    <property type="protein sequence ID" value="MBR0576125.1"/>
    <property type="molecule type" value="Genomic_DNA"/>
</dbReference>
<dbReference type="PROSITE" id="PS50206">
    <property type="entry name" value="RHODANESE_3"/>
    <property type="match status" value="1"/>
</dbReference>
<dbReference type="SMART" id="SM00450">
    <property type="entry name" value="RHOD"/>
    <property type="match status" value="1"/>
</dbReference>
<name>A0A941CNS6_9CLOT</name>
<dbReference type="Proteomes" id="UP000675379">
    <property type="component" value="Unassembled WGS sequence"/>
</dbReference>